<dbReference type="GO" id="GO:0046872">
    <property type="term" value="F:metal ion binding"/>
    <property type="evidence" value="ECO:0007669"/>
    <property type="project" value="UniProtKB-KW"/>
</dbReference>
<dbReference type="PROSITE" id="PS51677">
    <property type="entry name" value="NODB"/>
    <property type="match status" value="1"/>
</dbReference>
<dbReference type="Gene3D" id="3.20.20.370">
    <property type="entry name" value="Glycoside hydrolase/deacetylase"/>
    <property type="match status" value="1"/>
</dbReference>
<dbReference type="PANTHER" id="PTHR10587">
    <property type="entry name" value="GLYCOSYL TRANSFERASE-RELATED"/>
    <property type="match status" value="1"/>
</dbReference>
<organism evidence="4 5">
    <name type="scientific">Paenibacillus catalpae</name>
    <dbReference type="NCBI Taxonomy" id="1045775"/>
    <lineage>
        <taxon>Bacteria</taxon>
        <taxon>Bacillati</taxon>
        <taxon>Bacillota</taxon>
        <taxon>Bacilli</taxon>
        <taxon>Bacillales</taxon>
        <taxon>Paenibacillaceae</taxon>
        <taxon>Paenibacillus</taxon>
    </lineage>
</organism>
<dbReference type="CDD" id="cd10917">
    <property type="entry name" value="CE4_NodB_like_6s_7s"/>
    <property type="match status" value="1"/>
</dbReference>
<proteinExistence type="predicted"/>
<dbReference type="GO" id="GO:0016020">
    <property type="term" value="C:membrane"/>
    <property type="evidence" value="ECO:0007669"/>
    <property type="project" value="TreeGrafter"/>
</dbReference>
<keyword evidence="2" id="KW-0378">Hydrolase</keyword>
<dbReference type="InterPro" id="IPR011330">
    <property type="entry name" value="Glyco_hydro/deAcase_b/a-brl"/>
</dbReference>
<accession>A0A1I2DZ69</accession>
<dbReference type="GO" id="GO:0005975">
    <property type="term" value="P:carbohydrate metabolic process"/>
    <property type="evidence" value="ECO:0007669"/>
    <property type="project" value="InterPro"/>
</dbReference>
<keyword evidence="1" id="KW-0479">Metal-binding</keyword>
<dbReference type="InterPro" id="IPR002509">
    <property type="entry name" value="NODB_dom"/>
</dbReference>
<evidence type="ECO:0000313" key="4">
    <source>
        <dbReference type="EMBL" id="SFE86012.1"/>
    </source>
</evidence>
<gene>
    <name evidence="4" type="ORF">SAMN05216378_4363</name>
</gene>
<dbReference type="Proteomes" id="UP000198855">
    <property type="component" value="Unassembled WGS sequence"/>
</dbReference>
<reference evidence="5" key="1">
    <citation type="submission" date="2016-10" db="EMBL/GenBank/DDBJ databases">
        <authorList>
            <person name="Varghese N."/>
            <person name="Submissions S."/>
        </authorList>
    </citation>
    <scope>NUCLEOTIDE SEQUENCE [LARGE SCALE GENOMIC DNA]</scope>
    <source>
        <strain evidence="5">CGMCC 1.10784</strain>
    </source>
</reference>
<dbReference type="PANTHER" id="PTHR10587:SF133">
    <property type="entry name" value="CHITIN DEACETYLASE 1-RELATED"/>
    <property type="match status" value="1"/>
</dbReference>
<keyword evidence="5" id="KW-1185">Reference proteome</keyword>
<name>A0A1I2DZ69_9BACL</name>
<dbReference type="Pfam" id="PF01522">
    <property type="entry name" value="Polysacc_deac_1"/>
    <property type="match status" value="1"/>
</dbReference>
<dbReference type="SUPFAM" id="SSF88713">
    <property type="entry name" value="Glycoside hydrolase/deacetylase"/>
    <property type="match status" value="1"/>
</dbReference>
<evidence type="ECO:0000256" key="2">
    <source>
        <dbReference type="ARBA" id="ARBA00022801"/>
    </source>
</evidence>
<sequence>MRRFVLGAAVTALLCGFTAPEATKDRAYYEKRGEIIWEVPGESKKIALTFDDGPYPVTTEPILDLLKEYHAKATFFVVGTRVEQFPETVKREIAEGHEVANHTFNHIYFQQKKNSEVMQSEIVRTEEALEQITGKKPLLFRPPGGFYNEQMIQIAKKYGYTTVLWSWHQDTNDWRSPGVQKIVNKVLKNARNGDIILLHDYVPRSMQTVEALKLILPELQKRGYEMVTVSDLIHNRDSVLNPY</sequence>
<evidence type="ECO:0000259" key="3">
    <source>
        <dbReference type="PROSITE" id="PS51677"/>
    </source>
</evidence>
<dbReference type="STRING" id="1045775.SAMN05216378_4363"/>
<dbReference type="EMBL" id="FOMT01000004">
    <property type="protein sequence ID" value="SFE86012.1"/>
    <property type="molecule type" value="Genomic_DNA"/>
</dbReference>
<feature type="domain" description="NodB homology" evidence="3">
    <location>
        <begin position="44"/>
        <end position="227"/>
    </location>
</feature>
<dbReference type="OrthoDB" id="2649545at2"/>
<evidence type="ECO:0000256" key="1">
    <source>
        <dbReference type="ARBA" id="ARBA00022723"/>
    </source>
</evidence>
<dbReference type="AlphaFoldDB" id="A0A1I2DZ69"/>
<dbReference type="InterPro" id="IPR050248">
    <property type="entry name" value="Polysacc_deacetylase_ArnD"/>
</dbReference>
<dbReference type="GO" id="GO:0016810">
    <property type="term" value="F:hydrolase activity, acting on carbon-nitrogen (but not peptide) bonds"/>
    <property type="evidence" value="ECO:0007669"/>
    <property type="project" value="InterPro"/>
</dbReference>
<dbReference type="RefSeq" id="WP_091188520.1">
    <property type="nucleotide sequence ID" value="NZ_FOMT01000004.1"/>
</dbReference>
<evidence type="ECO:0000313" key="5">
    <source>
        <dbReference type="Proteomes" id="UP000198855"/>
    </source>
</evidence>
<protein>
    <submittedName>
        <fullName evidence="4">Polysaccharide deacetylase family sporulation protein PdaB</fullName>
    </submittedName>
</protein>